<protein>
    <submittedName>
        <fullName evidence="1">Uncharacterized protein</fullName>
    </submittedName>
</protein>
<proteinExistence type="predicted"/>
<accession>A0A0A8YWW2</accession>
<dbReference type="AlphaFoldDB" id="A0A0A8YWW2"/>
<sequence length="17" mass="1740">MKRAPSPGALSQPTVSL</sequence>
<reference evidence="1" key="2">
    <citation type="journal article" date="2015" name="Data Brief">
        <title>Shoot transcriptome of the giant reed, Arundo donax.</title>
        <authorList>
            <person name="Barrero R.A."/>
            <person name="Guerrero F.D."/>
            <person name="Moolhuijzen P."/>
            <person name="Goolsby J.A."/>
            <person name="Tidwell J."/>
            <person name="Bellgard S.E."/>
            <person name="Bellgard M.I."/>
        </authorList>
    </citation>
    <scope>NUCLEOTIDE SEQUENCE</scope>
    <source>
        <tissue evidence="1">Shoot tissue taken approximately 20 cm above the soil surface</tissue>
    </source>
</reference>
<name>A0A0A8YWW2_ARUDO</name>
<reference evidence="1" key="1">
    <citation type="submission" date="2014-09" db="EMBL/GenBank/DDBJ databases">
        <authorList>
            <person name="Magalhaes I.L.F."/>
            <person name="Oliveira U."/>
            <person name="Santos F.R."/>
            <person name="Vidigal T.H.D.A."/>
            <person name="Brescovit A.D."/>
            <person name="Santos A.J."/>
        </authorList>
    </citation>
    <scope>NUCLEOTIDE SEQUENCE</scope>
    <source>
        <tissue evidence="1">Shoot tissue taken approximately 20 cm above the soil surface</tissue>
    </source>
</reference>
<dbReference type="EMBL" id="GBRH01266829">
    <property type="protein sequence ID" value="JAD31066.1"/>
    <property type="molecule type" value="Transcribed_RNA"/>
</dbReference>
<evidence type="ECO:0000313" key="1">
    <source>
        <dbReference type="EMBL" id="JAD31066.1"/>
    </source>
</evidence>
<organism evidence="1">
    <name type="scientific">Arundo donax</name>
    <name type="common">Giant reed</name>
    <name type="synonym">Donax arundinaceus</name>
    <dbReference type="NCBI Taxonomy" id="35708"/>
    <lineage>
        <taxon>Eukaryota</taxon>
        <taxon>Viridiplantae</taxon>
        <taxon>Streptophyta</taxon>
        <taxon>Embryophyta</taxon>
        <taxon>Tracheophyta</taxon>
        <taxon>Spermatophyta</taxon>
        <taxon>Magnoliopsida</taxon>
        <taxon>Liliopsida</taxon>
        <taxon>Poales</taxon>
        <taxon>Poaceae</taxon>
        <taxon>PACMAD clade</taxon>
        <taxon>Arundinoideae</taxon>
        <taxon>Arundineae</taxon>
        <taxon>Arundo</taxon>
    </lineage>
</organism>